<sequence length="659" mass="75726">MKKNLSFGIMICMLSLMITGSCLLIDNNYVNAENNQSITVNKQQEEANIKEIFDSSINIYNKIQSKFDINFIKKITTSTDSKNIFELPTIKSKDELIKLVNEHMYDYCNEIKGEIQITMNSKNEASTESKSSAKSNSDTNNQVEGVEEGDSVKTDGKFIYIINNNKISIINPNPEEGKIISEITLGEDEKDIAEIFLADNKLIVVGNKYGFYVDKKPMYSKKKDNTTHFRHTYDINVETSFVKIYDLENINAPKIIKDYTFDGYYISGRTIEDNFYMVTSKTIGNYIYYDYKDKSGFDNNILPCFIDNETMEKTTINYNQIKYFPGNLEPNYIVTIGIDLTDIEEIPDVNAYLGKTRNIYVSENYLYTSFYKDRETIIYQFKLEDGKITESGKGKVNGSILNQFSMDEHNNHFRIATTSNDWSSSKSGNNVYILDNNMNTVGKLENIAKGEKIYSTRFMGDKLYMVTFKQIDPFFVIDTSDVTKPEVLGYLKIPGYSKYLHMIDDNHVLGFGQETHEGKYGARTDGFKISLFDVTDVNNPIEKDKTVIGEAGTSSELLYNHKALMYLNKDNMMAFPIQIVEDHQHTFKGAYVYNINNHSLELKGTLTQFDSPSEFKVYYPDKNITRILFIDKYLYTISENAVFIHDVNNLKKIGEVKLY</sequence>
<proteinExistence type="predicted"/>
<protein>
    <submittedName>
        <fullName evidence="3">Beta-propeller domain-containing protein</fullName>
    </submittedName>
</protein>
<dbReference type="SUPFAM" id="SSF50998">
    <property type="entry name" value="Quinoprotein alcohol dehydrogenase-like"/>
    <property type="match status" value="1"/>
</dbReference>
<dbReference type="EMBL" id="CP058561">
    <property type="protein sequence ID" value="QUH28406.1"/>
    <property type="molecule type" value="Genomic_DNA"/>
</dbReference>
<dbReference type="InterPro" id="IPR011047">
    <property type="entry name" value="Quinoprotein_ADH-like_sf"/>
</dbReference>
<dbReference type="PROSITE" id="PS51257">
    <property type="entry name" value="PROKAR_LIPOPROTEIN"/>
    <property type="match status" value="1"/>
</dbReference>
<gene>
    <name evidence="3" type="ORF">HYG85_05515</name>
</gene>
<feature type="signal peptide" evidence="2">
    <location>
        <begin position="1"/>
        <end position="32"/>
    </location>
</feature>
<accession>A0A8J8SBJ7</accession>
<dbReference type="Pfam" id="PF09826">
    <property type="entry name" value="Beta_propel"/>
    <property type="match status" value="1"/>
</dbReference>
<evidence type="ECO:0000256" key="2">
    <source>
        <dbReference type="SAM" id="SignalP"/>
    </source>
</evidence>
<dbReference type="KEGG" id="vgu:HYG85_05515"/>
<keyword evidence="4" id="KW-1185">Reference proteome</keyword>
<feature type="chain" id="PRO_5035305617" evidence="2">
    <location>
        <begin position="33"/>
        <end position="659"/>
    </location>
</feature>
<feature type="region of interest" description="Disordered" evidence="1">
    <location>
        <begin position="122"/>
        <end position="148"/>
    </location>
</feature>
<dbReference type="Proteomes" id="UP000677305">
    <property type="component" value="Chromosome"/>
</dbReference>
<dbReference type="InterPro" id="IPR019198">
    <property type="entry name" value="Beta_propeller_containing"/>
</dbReference>
<dbReference type="RefSeq" id="WP_212692636.1">
    <property type="nucleotide sequence ID" value="NZ_CP058561.1"/>
</dbReference>
<evidence type="ECO:0000313" key="4">
    <source>
        <dbReference type="Proteomes" id="UP000677305"/>
    </source>
</evidence>
<dbReference type="AlphaFoldDB" id="A0A8J8SBJ7"/>
<evidence type="ECO:0000313" key="3">
    <source>
        <dbReference type="EMBL" id="QUH28406.1"/>
    </source>
</evidence>
<organism evidence="3 4">
    <name type="scientific">Vallitalea guaymasensis</name>
    <dbReference type="NCBI Taxonomy" id="1185412"/>
    <lineage>
        <taxon>Bacteria</taxon>
        <taxon>Bacillati</taxon>
        <taxon>Bacillota</taxon>
        <taxon>Clostridia</taxon>
        <taxon>Lachnospirales</taxon>
        <taxon>Vallitaleaceae</taxon>
        <taxon>Vallitalea</taxon>
    </lineage>
</organism>
<reference evidence="3 4" key="1">
    <citation type="submission" date="2020-07" db="EMBL/GenBank/DDBJ databases">
        <title>Vallitalea guaymasensis genome.</title>
        <authorList>
            <person name="Postec A."/>
        </authorList>
    </citation>
    <scope>NUCLEOTIDE SEQUENCE [LARGE SCALE GENOMIC DNA]</scope>
    <source>
        <strain evidence="3 4">Ra1766G1</strain>
    </source>
</reference>
<dbReference type="InterPro" id="IPR014441">
    <property type="entry name" value="UCP006425_b-propeller"/>
</dbReference>
<evidence type="ECO:0000256" key="1">
    <source>
        <dbReference type="SAM" id="MobiDB-lite"/>
    </source>
</evidence>
<feature type="compositionally biased region" description="Low complexity" evidence="1">
    <location>
        <begin position="122"/>
        <end position="141"/>
    </location>
</feature>
<keyword evidence="2" id="KW-0732">Signal</keyword>
<name>A0A8J8SBJ7_9FIRM</name>
<dbReference type="PIRSF" id="PIRSF006425">
    <property type="entry name" value="UCP006425_WD40"/>
    <property type="match status" value="1"/>
</dbReference>